<dbReference type="EMBL" id="JAAAIP010000456">
    <property type="protein sequence ID" value="KAG0316817.1"/>
    <property type="molecule type" value="Genomic_DNA"/>
</dbReference>
<feature type="domain" description="Shieldin complex subunit 2 first OB fold" evidence="2">
    <location>
        <begin position="250"/>
        <end position="336"/>
    </location>
</feature>
<evidence type="ECO:0000313" key="4">
    <source>
        <dbReference type="Proteomes" id="UP000738325"/>
    </source>
</evidence>
<dbReference type="InterPro" id="IPR012340">
    <property type="entry name" value="NA-bd_OB-fold"/>
</dbReference>
<comment type="caution">
    <text evidence="3">The sequence shown here is derived from an EMBL/GenBank/DDBJ whole genome shotgun (WGS) entry which is preliminary data.</text>
</comment>
<keyword evidence="4" id="KW-1185">Reference proteome</keyword>
<dbReference type="SUPFAM" id="SSF50249">
    <property type="entry name" value="Nucleic acid-binding proteins"/>
    <property type="match status" value="1"/>
</dbReference>
<evidence type="ECO:0000256" key="1">
    <source>
        <dbReference type="SAM" id="MobiDB-lite"/>
    </source>
</evidence>
<sequence>MNNVLIQSDSNDNDDGSKFAQRFVDPPLESDHWPTSPLYNGPSPPRQESSQETSLESLSSSQLTPSSSLAGNLKKEILLAEVEAIRNNETAQSSSLARTLHTAMGEAIAPSSSQTAAAAAIPSPTFTTLAQIKKEEPLTPELLMDDANATATQVAIAAPILALDDSIAEIPVSSALDLSDSAIEPQALGAPVSLRASPPPPPPQLSVHLHQTQELFEVPQVLPLPSLIAEYTPKLTPIDEIKWPPAKAGRFHIFALVLSIGPEEQITTKTGQGLEKRQLVVCDQSATSFKLELWRERCRWGDQIKIGDAILFTDVQVKEYRLKVTGNTSGWSKMSRLDGSVLSSYISDNSKLGSCLRIFMDKRQILALDLLDKDKGIARDPSFYLTQAVNSLPSQSVLTSANFNAASNPPTYPPRAGRGPKGDELISLLSTASDGTLYGTKGGNIPVSYGTGKALKSSALLVGPDFNRARPRLPVTVTGTSIRASVVYRMLTVPGDESQGWEIGAVMSNGRFLKIQTPGSASWINDTTPGKLFHFFGRFQDKSEIFQIEASSREPYSLSDNAWGSSVKRIEPRHFTSIRSLRDHKFMGDATLNGYILAVNFSELAVNSNNSEHDDTETVDKERNMFGFIQCYCTGCHSPAVSSPQNPAILFCSFCHLDPQKSHAPLEWMYPAFELSLGDRPQMDGGSEGERLQLRCQLEIGDQVFWSVPARQWMQNEKEFWRSRRRWERLIELMNNEFKDNDVSGGVDRAGEVNLEGLPTAKGGKEMGLDRTRERGDVAGVEQIRASEQESTELRMRQRLSVEVRVGINMVTKALKVEYL</sequence>
<reference evidence="3" key="1">
    <citation type="journal article" date="2020" name="Fungal Divers.">
        <title>Resolving the Mortierellaceae phylogeny through synthesis of multi-gene phylogenetics and phylogenomics.</title>
        <authorList>
            <person name="Vandepol N."/>
            <person name="Liber J."/>
            <person name="Desiro A."/>
            <person name="Na H."/>
            <person name="Kennedy M."/>
            <person name="Barry K."/>
            <person name="Grigoriev I.V."/>
            <person name="Miller A.N."/>
            <person name="O'Donnell K."/>
            <person name="Stajich J.E."/>
            <person name="Bonito G."/>
        </authorList>
    </citation>
    <scope>NUCLEOTIDE SEQUENCE</scope>
    <source>
        <strain evidence="3">REB-010B</strain>
    </source>
</reference>
<organism evidence="3 4">
    <name type="scientific">Dissophora globulifera</name>
    <dbReference type="NCBI Taxonomy" id="979702"/>
    <lineage>
        <taxon>Eukaryota</taxon>
        <taxon>Fungi</taxon>
        <taxon>Fungi incertae sedis</taxon>
        <taxon>Mucoromycota</taxon>
        <taxon>Mortierellomycotina</taxon>
        <taxon>Mortierellomycetes</taxon>
        <taxon>Mortierellales</taxon>
        <taxon>Mortierellaceae</taxon>
        <taxon>Dissophora</taxon>
    </lineage>
</organism>
<feature type="region of interest" description="Disordered" evidence="1">
    <location>
        <begin position="1"/>
        <end position="68"/>
    </location>
</feature>
<name>A0A9P6RG09_9FUNG</name>
<evidence type="ECO:0000313" key="3">
    <source>
        <dbReference type="EMBL" id="KAG0316817.1"/>
    </source>
</evidence>
<dbReference type="AlphaFoldDB" id="A0A9P6RG09"/>
<protein>
    <submittedName>
        <fullName evidence="3">Shieldin complex subunit 2</fullName>
    </submittedName>
</protein>
<feature type="compositionally biased region" description="Polar residues" evidence="1">
    <location>
        <begin position="1"/>
        <end position="10"/>
    </location>
</feature>
<evidence type="ECO:0000259" key="2">
    <source>
        <dbReference type="Pfam" id="PF21669"/>
    </source>
</evidence>
<proteinExistence type="predicted"/>
<feature type="compositionally biased region" description="Low complexity" evidence="1">
    <location>
        <begin position="47"/>
        <end position="68"/>
    </location>
</feature>
<dbReference type="Pfam" id="PF21669">
    <property type="entry name" value="SHLD2_OB1"/>
    <property type="match status" value="1"/>
</dbReference>
<dbReference type="OrthoDB" id="2446218at2759"/>
<gene>
    <name evidence="3" type="primary">FAM35A</name>
    <name evidence="3" type="ORF">BGZ99_006646</name>
</gene>
<accession>A0A9P6RG09</accession>
<dbReference type="Proteomes" id="UP000738325">
    <property type="component" value="Unassembled WGS sequence"/>
</dbReference>
<dbReference type="Gene3D" id="2.40.50.140">
    <property type="entry name" value="Nucleic acid-binding proteins"/>
    <property type="match status" value="1"/>
</dbReference>
<dbReference type="InterPro" id="IPR049507">
    <property type="entry name" value="SHLD2_OB1"/>
</dbReference>